<dbReference type="GO" id="GO:0005737">
    <property type="term" value="C:cytoplasm"/>
    <property type="evidence" value="ECO:0007669"/>
    <property type="project" value="TreeGrafter"/>
</dbReference>
<dbReference type="GO" id="GO:0001510">
    <property type="term" value="P:RNA methylation"/>
    <property type="evidence" value="ECO:0007669"/>
    <property type="project" value="InterPro"/>
</dbReference>
<dbReference type="EMBL" id="HAEH01008578">
    <property type="protein sequence ID" value="SBR84853.1"/>
    <property type="molecule type" value="Transcribed_RNA"/>
</dbReference>
<evidence type="ECO:0000256" key="2">
    <source>
        <dbReference type="ARBA" id="ARBA00009026"/>
    </source>
</evidence>
<gene>
    <name evidence="14" type="primary">HENMT1</name>
</gene>
<dbReference type="AlphaFoldDB" id="A0A1A8PUE4"/>
<evidence type="ECO:0000256" key="13">
    <source>
        <dbReference type="ARBA" id="ARBA00048418"/>
    </source>
</evidence>
<name>A0A1A8PUE4_9TELE</name>
<sequence>MNPPLFSPALHQQRHQFVINFVKMKKPKMVADLGCNDCKLLKQLKFHREIELLVGVDINGDVIKKKMRGLAPLSTNYLQPTCDQLCVELYQGSVTQRDARLRGFHLVTCIELIEHLTPTDLDHFTAVVFGYMTPLSVIISTPNSEYNALLPGLSGFRHRDHKFEWNRAEFRSWALKVCLKYSYKVEFTGVGEAPLGMQDSVGFCSQIGVFYRLEGCTGCNVLPCSDEEDVSPYTLLYSVKYPSLRDNNTLRRVLVSEVLYWAEQLKNRWMEEKSSDRNYNSTFSLTEERVEGFNPSHADIEGWLAACAEGMDGPVGCCGTGDVDKCEEMLWINGSKLQSGTGSGYISIPLAVLWSCCPKVSELGGSLRNLRHLLMDEPHVNMSQDGAAVLVKYREQDEEDDDAYLEDGEYSEASWCSHGVEPEEDWETV</sequence>
<keyword evidence="6" id="KW-0949">S-adenosyl-L-methionine</keyword>
<keyword evidence="10" id="KW-0943">RNA-mediated gene silencing</keyword>
<reference evidence="14" key="2">
    <citation type="submission" date="2016-06" db="EMBL/GenBank/DDBJ databases">
        <title>The genome of a short-lived fish provides insights into sex chromosome evolution and the genetic control of aging.</title>
        <authorList>
            <person name="Reichwald K."/>
            <person name="Felder M."/>
            <person name="Petzold A."/>
            <person name="Koch P."/>
            <person name="Groth M."/>
            <person name="Platzer M."/>
        </authorList>
    </citation>
    <scope>NUCLEOTIDE SEQUENCE</scope>
    <source>
        <tissue evidence="14">Brain</tissue>
    </source>
</reference>
<evidence type="ECO:0000256" key="11">
    <source>
        <dbReference type="ARBA" id="ARBA00029981"/>
    </source>
</evidence>
<dbReference type="GO" id="GO:0046872">
    <property type="term" value="F:metal ion binding"/>
    <property type="evidence" value="ECO:0007669"/>
    <property type="project" value="UniProtKB-KW"/>
</dbReference>
<dbReference type="SUPFAM" id="SSF53335">
    <property type="entry name" value="S-adenosyl-L-methionine-dependent methyltransferases"/>
    <property type="match status" value="1"/>
</dbReference>
<protein>
    <recommendedName>
        <fullName evidence="3">Small RNA 2'-O-methyltransferase</fullName>
        <ecNumber evidence="12">2.1.1.386</ecNumber>
    </recommendedName>
    <alternativeName>
        <fullName evidence="11">HEN1 methyltransferase homolog 1</fullName>
    </alternativeName>
</protein>
<evidence type="ECO:0000256" key="12">
    <source>
        <dbReference type="ARBA" id="ARBA00035025"/>
    </source>
</evidence>
<dbReference type="GO" id="GO:0090486">
    <property type="term" value="F:small RNA 2'-O-methyltransferase activity"/>
    <property type="evidence" value="ECO:0007669"/>
    <property type="project" value="UniProtKB-EC"/>
</dbReference>
<evidence type="ECO:0000256" key="4">
    <source>
        <dbReference type="ARBA" id="ARBA00022603"/>
    </source>
</evidence>
<evidence type="ECO:0000256" key="9">
    <source>
        <dbReference type="ARBA" id="ARBA00022884"/>
    </source>
</evidence>
<dbReference type="FunFam" id="3.40.50.150:FF:000124">
    <property type="entry name" value="HEN methyltransferase 1"/>
    <property type="match status" value="1"/>
</dbReference>
<keyword evidence="9" id="KW-0694">RNA-binding</keyword>
<organism evidence="14">
    <name type="scientific">Nothobranchius rachovii</name>
    <name type="common">bluefin notho</name>
    <dbReference type="NCBI Taxonomy" id="451742"/>
    <lineage>
        <taxon>Eukaryota</taxon>
        <taxon>Metazoa</taxon>
        <taxon>Chordata</taxon>
        <taxon>Craniata</taxon>
        <taxon>Vertebrata</taxon>
        <taxon>Euteleostomi</taxon>
        <taxon>Actinopterygii</taxon>
        <taxon>Neopterygii</taxon>
        <taxon>Teleostei</taxon>
        <taxon>Neoteleostei</taxon>
        <taxon>Acanthomorphata</taxon>
        <taxon>Ovalentaria</taxon>
        <taxon>Atherinomorphae</taxon>
        <taxon>Cyprinodontiformes</taxon>
        <taxon>Nothobranchiidae</taxon>
        <taxon>Nothobranchius</taxon>
    </lineage>
</organism>
<comment type="similarity">
    <text evidence="2">Belongs to the methyltransferase superfamily. HEN1 family.</text>
</comment>
<keyword evidence="7" id="KW-0479">Metal-binding</keyword>
<keyword evidence="5 14" id="KW-0808">Transferase</keyword>
<dbReference type="GO" id="GO:0034587">
    <property type="term" value="P:piRNA processing"/>
    <property type="evidence" value="ECO:0007669"/>
    <property type="project" value="TreeGrafter"/>
</dbReference>
<keyword evidence="4 14" id="KW-0489">Methyltransferase</keyword>
<dbReference type="PANTHER" id="PTHR21404">
    <property type="entry name" value="HEN1"/>
    <property type="match status" value="1"/>
</dbReference>
<evidence type="ECO:0000256" key="7">
    <source>
        <dbReference type="ARBA" id="ARBA00022723"/>
    </source>
</evidence>
<evidence type="ECO:0000313" key="14">
    <source>
        <dbReference type="EMBL" id="SBR84853.1"/>
    </source>
</evidence>
<comment type="catalytic activity">
    <reaction evidence="13">
        <text>small RNA 3'-end nucleotide + S-adenosyl-L-methionine = small RNA 3'-end 2'-O-methylnucleotide + S-adenosyl-L-homocysteine + H(+)</text>
        <dbReference type="Rhea" id="RHEA:37887"/>
        <dbReference type="Rhea" id="RHEA-COMP:10415"/>
        <dbReference type="Rhea" id="RHEA-COMP:10416"/>
        <dbReference type="ChEBI" id="CHEBI:15378"/>
        <dbReference type="ChEBI" id="CHEBI:57856"/>
        <dbReference type="ChEBI" id="CHEBI:59789"/>
        <dbReference type="ChEBI" id="CHEBI:74896"/>
        <dbReference type="ChEBI" id="CHEBI:74898"/>
        <dbReference type="EC" id="2.1.1.386"/>
    </reaction>
</comment>
<evidence type="ECO:0000256" key="6">
    <source>
        <dbReference type="ARBA" id="ARBA00022691"/>
    </source>
</evidence>
<comment type="cofactor">
    <cofactor evidence="1">
        <name>Mg(2+)</name>
        <dbReference type="ChEBI" id="CHEBI:18420"/>
    </cofactor>
</comment>
<evidence type="ECO:0000256" key="5">
    <source>
        <dbReference type="ARBA" id="ARBA00022679"/>
    </source>
</evidence>
<evidence type="ECO:0000256" key="1">
    <source>
        <dbReference type="ARBA" id="ARBA00001946"/>
    </source>
</evidence>
<evidence type="ECO:0000256" key="3">
    <source>
        <dbReference type="ARBA" id="ARBA00021330"/>
    </source>
</evidence>
<dbReference type="InterPro" id="IPR026610">
    <property type="entry name" value="Hen1"/>
</dbReference>
<dbReference type="EC" id="2.1.1.386" evidence="12"/>
<dbReference type="GO" id="GO:0005634">
    <property type="term" value="C:nucleus"/>
    <property type="evidence" value="ECO:0007669"/>
    <property type="project" value="TreeGrafter"/>
</dbReference>
<reference evidence="14" key="1">
    <citation type="submission" date="2016-05" db="EMBL/GenBank/DDBJ databases">
        <authorList>
            <person name="Lavstsen T."/>
            <person name="Jespersen J.S."/>
        </authorList>
    </citation>
    <scope>NUCLEOTIDE SEQUENCE</scope>
    <source>
        <tissue evidence="14">Brain</tissue>
    </source>
</reference>
<evidence type="ECO:0000256" key="8">
    <source>
        <dbReference type="ARBA" id="ARBA00022842"/>
    </source>
</evidence>
<dbReference type="GO" id="GO:0030422">
    <property type="term" value="P:siRNA processing"/>
    <property type="evidence" value="ECO:0007669"/>
    <property type="project" value="TreeGrafter"/>
</dbReference>
<dbReference type="InterPro" id="IPR029063">
    <property type="entry name" value="SAM-dependent_MTases_sf"/>
</dbReference>
<proteinExistence type="inferred from homology"/>
<keyword evidence="8" id="KW-0460">Magnesium</keyword>
<dbReference type="Gene3D" id="3.40.50.150">
    <property type="entry name" value="Vaccinia Virus protein VP39"/>
    <property type="match status" value="1"/>
</dbReference>
<dbReference type="GO" id="GO:0003723">
    <property type="term" value="F:RNA binding"/>
    <property type="evidence" value="ECO:0007669"/>
    <property type="project" value="UniProtKB-KW"/>
</dbReference>
<evidence type="ECO:0000256" key="10">
    <source>
        <dbReference type="ARBA" id="ARBA00023158"/>
    </source>
</evidence>
<accession>A0A1A8PUE4</accession>
<dbReference type="PANTHER" id="PTHR21404:SF3">
    <property type="entry name" value="SMALL RNA 2'-O-METHYLTRANSFERASE"/>
    <property type="match status" value="1"/>
</dbReference>